<name>A0A8D8VT15_9HEMI</name>
<evidence type="ECO:0000313" key="1">
    <source>
        <dbReference type="EMBL" id="CAG6632614.1"/>
    </source>
</evidence>
<sequence>MVYGRWRFISVSQQLNFHLTHTLSLVEGTLVTTHSTMHIMLLPGMLFGSFFKVSNVHYSAGKIWCKYVFVLLIFSPYNKEYVFSVFENIGCWKVGTILIASVNVKILKIMYL</sequence>
<dbReference type="EMBL" id="HBUF01080289">
    <property type="protein sequence ID" value="CAG6632614.1"/>
    <property type="molecule type" value="Transcribed_RNA"/>
</dbReference>
<protein>
    <submittedName>
        <fullName evidence="1">Uncharacterized protein</fullName>
    </submittedName>
</protein>
<dbReference type="AlphaFoldDB" id="A0A8D8VT15"/>
<accession>A0A8D8VT15</accession>
<reference evidence="1" key="1">
    <citation type="submission" date="2021-05" db="EMBL/GenBank/DDBJ databases">
        <authorList>
            <person name="Alioto T."/>
            <person name="Alioto T."/>
            <person name="Gomez Garrido J."/>
        </authorList>
    </citation>
    <scope>NUCLEOTIDE SEQUENCE</scope>
</reference>
<organism evidence="1">
    <name type="scientific">Cacopsylla melanoneura</name>
    <dbReference type="NCBI Taxonomy" id="428564"/>
    <lineage>
        <taxon>Eukaryota</taxon>
        <taxon>Metazoa</taxon>
        <taxon>Ecdysozoa</taxon>
        <taxon>Arthropoda</taxon>
        <taxon>Hexapoda</taxon>
        <taxon>Insecta</taxon>
        <taxon>Pterygota</taxon>
        <taxon>Neoptera</taxon>
        <taxon>Paraneoptera</taxon>
        <taxon>Hemiptera</taxon>
        <taxon>Sternorrhyncha</taxon>
        <taxon>Psylloidea</taxon>
        <taxon>Psyllidae</taxon>
        <taxon>Psyllinae</taxon>
        <taxon>Cacopsylla</taxon>
    </lineage>
</organism>
<proteinExistence type="predicted"/>